<dbReference type="Gene3D" id="3.40.50.720">
    <property type="entry name" value="NAD(P)-binding Rossmann-like Domain"/>
    <property type="match status" value="1"/>
</dbReference>
<organism evidence="2 3">
    <name type="scientific">Psychrosphaera aquimarina</name>
    <dbReference type="NCBI Taxonomy" id="2044854"/>
    <lineage>
        <taxon>Bacteria</taxon>
        <taxon>Pseudomonadati</taxon>
        <taxon>Pseudomonadota</taxon>
        <taxon>Gammaproteobacteria</taxon>
        <taxon>Alteromonadales</taxon>
        <taxon>Pseudoalteromonadaceae</taxon>
        <taxon>Psychrosphaera</taxon>
    </lineage>
</organism>
<dbReference type="InterPro" id="IPR036291">
    <property type="entry name" value="NAD(P)-bd_dom_sf"/>
</dbReference>
<dbReference type="InterPro" id="IPR001509">
    <property type="entry name" value="Epimerase_deHydtase"/>
</dbReference>
<evidence type="ECO:0000313" key="3">
    <source>
        <dbReference type="Proteomes" id="UP001257914"/>
    </source>
</evidence>
<dbReference type="Proteomes" id="UP001257914">
    <property type="component" value="Unassembled WGS sequence"/>
</dbReference>
<name>A0ABU3R4R7_9GAMM</name>
<dbReference type="PANTHER" id="PTHR43245">
    <property type="entry name" value="BIFUNCTIONAL POLYMYXIN RESISTANCE PROTEIN ARNA"/>
    <property type="match status" value="1"/>
</dbReference>
<feature type="domain" description="NAD-dependent epimerase/dehydratase" evidence="1">
    <location>
        <begin position="3"/>
        <end position="193"/>
    </location>
</feature>
<protein>
    <submittedName>
        <fullName evidence="2">NAD-dependent epimerase/dehydratase family protein</fullName>
    </submittedName>
</protein>
<dbReference type="SUPFAM" id="SSF51735">
    <property type="entry name" value="NAD(P)-binding Rossmann-fold domains"/>
    <property type="match status" value="1"/>
</dbReference>
<evidence type="ECO:0000313" key="2">
    <source>
        <dbReference type="EMBL" id="MDU0114667.1"/>
    </source>
</evidence>
<dbReference type="InterPro" id="IPR050177">
    <property type="entry name" value="Lipid_A_modif_metabolic_enz"/>
</dbReference>
<dbReference type="RefSeq" id="WP_315948345.1">
    <property type="nucleotide sequence ID" value="NZ_JAWCUA010000010.1"/>
</dbReference>
<sequence length="317" mass="35428">MKVIITGAAGCIGKQLVETLLQQSYQVFATDIKPNPFPQHAGLIYQQLDITSDEFLHWVEQVRPQGVIHLASVLQISKTLTRELAYKIDVQATENLTNLCAQIGVEKFVITTSGAAYGYHPENINSLITEDRPTKGNMDYFYSDHKAQVEQIMANAVDTYPDMKQVILRPGAIIGPNFEGPVVNLFEQRIITGLIGYPGPFNFIWSLDVVDYLVEAVTTDITGQFNVAGDGALSMRQIAKRLNKSYLPLPPLLIQAALSILKPLGIIQYGPEQVKFIKYRPVLDNSKIKQQFNHQPRYTSEQALDAYLQLSSTDVEQ</sequence>
<gene>
    <name evidence="2" type="ORF">RT723_17060</name>
</gene>
<proteinExistence type="predicted"/>
<dbReference type="Pfam" id="PF01370">
    <property type="entry name" value="Epimerase"/>
    <property type="match status" value="1"/>
</dbReference>
<keyword evidence="3" id="KW-1185">Reference proteome</keyword>
<reference evidence="2 3" key="1">
    <citation type="submission" date="2023-10" db="EMBL/GenBank/DDBJ databases">
        <title>Psychrosphaera aquimaarina strain SW33 isolated from seawater.</title>
        <authorList>
            <person name="Bayburt H."/>
            <person name="Kim J.M."/>
            <person name="Choi B.J."/>
            <person name="Jeon C.O."/>
        </authorList>
    </citation>
    <scope>NUCLEOTIDE SEQUENCE [LARGE SCALE GENOMIC DNA]</scope>
    <source>
        <strain evidence="2 3">KCTC 52743</strain>
    </source>
</reference>
<accession>A0ABU3R4R7</accession>
<dbReference type="EMBL" id="JAWCUA010000010">
    <property type="protein sequence ID" value="MDU0114667.1"/>
    <property type="molecule type" value="Genomic_DNA"/>
</dbReference>
<comment type="caution">
    <text evidence="2">The sequence shown here is derived from an EMBL/GenBank/DDBJ whole genome shotgun (WGS) entry which is preliminary data.</text>
</comment>
<evidence type="ECO:0000259" key="1">
    <source>
        <dbReference type="Pfam" id="PF01370"/>
    </source>
</evidence>